<evidence type="ECO:0000256" key="1">
    <source>
        <dbReference type="ARBA" id="ARBA00009176"/>
    </source>
</evidence>
<dbReference type="HOGENOM" id="CLU_036838_2_0_1"/>
<dbReference type="STRING" id="1037660.A0A066W146"/>
<dbReference type="AlphaFoldDB" id="A0A066W146"/>
<keyword evidence="7" id="KW-1185">Reference proteome</keyword>
<feature type="domain" description="Inosine/uridine-preferring nucleoside hydrolase" evidence="5">
    <location>
        <begin position="6"/>
        <end position="511"/>
    </location>
</feature>
<dbReference type="PROSITE" id="PS01247">
    <property type="entry name" value="IUNH"/>
    <property type="match status" value="1"/>
</dbReference>
<comment type="similarity">
    <text evidence="1">Belongs to the IUNH family.</text>
</comment>
<sequence>MSVKPIWLDCDPGHDDAIALLLACHHPRIKLLGVSTVAGNAPGALTFINAARLLVAFGNVKGDQKECTNGGDVPLLRGADEPLVSEKRKDAAIHGEDGLGGVLGLPDFDSSAVRRRMWSSHGGAPSSASSSPPLPFPSPALVANTLSSLLTQRRALCLPPLTICVTGPCTNIALFLKLYSHLATREYIEQVVVMGGSAGASGNRGQLAEFNFLVDPEAARIVCDAPLKVVMAGLNVTHQAIFTPEIHDRLLQRTKPSASQPSPTFSRSSSQPSNSTMSKTALLPPASPSAGSSRLNTNQLLHPGTPASGLSNIRKLVSSAMTFFASTYAHEFGFVHGPPIHDMLVVAYVIEPRLFYTCSPPTTGMGPIGMSMHRSLNRANVNDSLKRRKKKDTRAHPNEGTALAVNTVSSATEADANANADKPETNGNSLANGHVRAYADPARVLPPKRYAVRIDTADTSLAVGASVVDFYNQWGLPSEAPGDADGNGSSWGRGGRNVEVLEEVDTSGLWNLLLEVVDRAEAALA</sequence>
<dbReference type="RefSeq" id="XP_013243474.1">
    <property type="nucleotide sequence ID" value="XM_013388020.1"/>
</dbReference>
<feature type="compositionally biased region" description="Low complexity" evidence="4">
    <location>
        <begin position="257"/>
        <end position="295"/>
    </location>
</feature>
<dbReference type="EMBL" id="JMSN01000036">
    <property type="protein sequence ID" value="KDN46263.1"/>
    <property type="molecule type" value="Genomic_DNA"/>
</dbReference>
<evidence type="ECO:0000256" key="3">
    <source>
        <dbReference type="ARBA" id="ARBA00023295"/>
    </source>
</evidence>
<dbReference type="InterPro" id="IPR001910">
    <property type="entry name" value="Inosine/uridine_hydrolase_dom"/>
</dbReference>
<organism evidence="6 7">
    <name type="scientific">Tilletiaria anomala (strain ATCC 24038 / CBS 436.72 / UBC 951)</name>
    <dbReference type="NCBI Taxonomy" id="1037660"/>
    <lineage>
        <taxon>Eukaryota</taxon>
        <taxon>Fungi</taxon>
        <taxon>Dikarya</taxon>
        <taxon>Basidiomycota</taxon>
        <taxon>Ustilaginomycotina</taxon>
        <taxon>Exobasidiomycetes</taxon>
        <taxon>Georgefischeriales</taxon>
        <taxon>Tilletiariaceae</taxon>
        <taxon>Tilletiaria</taxon>
    </lineage>
</organism>
<dbReference type="SUPFAM" id="SSF53590">
    <property type="entry name" value="Nucleoside hydrolase"/>
    <property type="match status" value="1"/>
</dbReference>
<evidence type="ECO:0000256" key="4">
    <source>
        <dbReference type="SAM" id="MobiDB-lite"/>
    </source>
</evidence>
<dbReference type="PANTHER" id="PTHR12304:SF4">
    <property type="entry name" value="URIDINE NUCLEOSIDASE"/>
    <property type="match status" value="1"/>
</dbReference>
<dbReference type="Pfam" id="PF01156">
    <property type="entry name" value="IU_nuc_hydro"/>
    <property type="match status" value="1"/>
</dbReference>
<dbReference type="GO" id="GO:0006152">
    <property type="term" value="P:purine nucleoside catabolic process"/>
    <property type="evidence" value="ECO:0007669"/>
    <property type="project" value="TreeGrafter"/>
</dbReference>
<dbReference type="InterPro" id="IPR015910">
    <property type="entry name" value="I/U_nuclsd_hydro_CS"/>
</dbReference>
<evidence type="ECO:0000313" key="6">
    <source>
        <dbReference type="EMBL" id="KDN46263.1"/>
    </source>
</evidence>
<gene>
    <name evidence="6" type="ORF">K437DRAFT_256226</name>
</gene>
<dbReference type="GO" id="GO:0005829">
    <property type="term" value="C:cytosol"/>
    <property type="evidence" value="ECO:0007669"/>
    <property type="project" value="TreeGrafter"/>
</dbReference>
<comment type="caution">
    <text evidence="6">The sequence shown here is derived from an EMBL/GenBank/DDBJ whole genome shotgun (WGS) entry which is preliminary data.</text>
</comment>
<dbReference type="PANTHER" id="PTHR12304">
    <property type="entry name" value="INOSINE-URIDINE PREFERRING NUCLEOSIDE HYDROLASE"/>
    <property type="match status" value="1"/>
</dbReference>
<protein>
    <submittedName>
        <fullName evidence="6">Nucleoside hydrolase</fullName>
    </submittedName>
</protein>
<reference evidence="6 7" key="1">
    <citation type="submission" date="2014-05" db="EMBL/GenBank/DDBJ databases">
        <title>Draft genome sequence of a rare smut relative, Tilletiaria anomala UBC 951.</title>
        <authorList>
            <consortium name="DOE Joint Genome Institute"/>
            <person name="Toome M."/>
            <person name="Kuo A."/>
            <person name="Henrissat B."/>
            <person name="Lipzen A."/>
            <person name="Tritt A."/>
            <person name="Yoshinaga Y."/>
            <person name="Zane M."/>
            <person name="Barry K."/>
            <person name="Grigoriev I.V."/>
            <person name="Spatafora J.W."/>
            <person name="Aimea M.C."/>
        </authorList>
    </citation>
    <scope>NUCLEOTIDE SEQUENCE [LARGE SCALE GENOMIC DNA]</scope>
    <source>
        <strain evidence="6 7">UBC 951</strain>
    </source>
</reference>
<evidence type="ECO:0000259" key="5">
    <source>
        <dbReference type="Pfam" id="PF01156"/>
    </source>
</evidence>
<dbReference type="GeneID" id="25264369"/>
<feature type="region of interest" description="Disordered" evidence="4">
    <location>
        <begin position="254"/>
        <end position="308"/>
    </location>
</feature>
<accession>A0A066W146</accession>
<evidence type="ECO:0000256" key="2">
    <source>
        <dbReference type="ARBA" id="ARBA00022801"/>
    </source>
</evidence>
<dbReference type="FunCoup" id="A0A066W146">
    <property type="interactions" value="216"/>
</dbReference>
<dbReference type="InterPro" id="IPR023186">
    <property type="entry name" value="IUNH"/>
</dbReference>
<dbReference type="InParanoid" id="A0A066W146"/>
<proteinExistence type="inferred from homology"/>
<dbReference type="GO" id="GO:0045437">
    <property type="term" value="F:uridine nucleosidase activity"/>
    <property type="evidence" value="ECO:0007669"/>
    <property type="project" value="UniProtKB-ARBA"/>
</dbReference>
<evidence type="ECO:0000313" key="7">
    <source>
        <dbReference type="Proteomes" id="UP000027361"/>
    </source>
</evidence>
<dbReference type="InterPro" id="IPR036452">
    <property type="entry name" value="Ribo_hydro-like"/>
</dbReference>
<feature type="region of interest" description="Disordered" evidence="4">
    <location>
        <begin position="407"/>
        <end position="433"/>
    </location>
</feature>
<keyword evidence="3" id="KW-0326">Glycosidase</keyword>
<dbReference type="Proteomes" id="UP000027361">
    <property type="component" value="Unassembled WGS sequence"/>
</dbReference>
<dbReference type="OrthoDB" id="432381at2759"/>
<keyword evidence="2 6" id="KW-0378">Hydrolase</keyword>
<dbReference type="Gene3D" id="3.90.245.10">
    <property type="entry name" value="Ribonucleoside hydrolase-like"/>
    <property type="match status" value="1"/>
</dbReference>
<name>A0A066W146_TILAU</name>
<dbReference type="GO" id="GO:0008477">
    <property type="term" value="F:purine nucleosidase activity"/>
    <property type="evidence" value="ECO:0007669"/>
    <property type="project" value="TreeGrafter"/>
</dbReference>